<dbReference type="RefSeq" id="WP_246073586.1">
    <property type="nucleotide sequence ID" value="NZ_SRMP02000052.1"/>
</dbReference>
<dbReference type="PANTHER" id="PTHR30154:SF34">
    <property type="entry name" value="TRANSCRIPTIONAL REGULATOR AZLB"/>
    <property type="match status" value="1"/>
</dbReference>
<dbReference type="InterPro" id="IPR036390">
    <property type="entry name" value="WH_DNA-bd_sf"/>
</dbReference>
<dbReference type="PRINTS" id="PR00033">
    <property type="entry name" value="HTHASNC"/>
</dbReference>
<evidence type="ECO:0000313" key="6">
    <source>
        <dbReference type="Proteomes" id="UP001517367"/>
    </source>
</evidence>
<feature type="domain" description="HTH asnC-type" evidence="4">
    <location>
        <begin position="17"/>
        <end position="80"/>
    </location>
</feature>
<keyword evidence="1" id="KW-0805">Transcription regulation</keyword>
<name>A0ABW9JN60_9SPHI</name>
<evidence type="ECO:0000259" key="4">
    <source>
        <dbReference type="PROSITE" id="PS50956"/>
    </source>
</evidence>
<dbReference type="InterPro" id="IPR019888">
    <property type="entry name" value="Tscrpt_reg_AsnC-like"/>
</dbReference>
<sequence length="166" mass="19001">MALSLSFLKVNYAMEQLDEIDLKLLKMLANDSSRTIKELAAQVSLSPSPVVQRVKRLETKGYIKKYIALLDPEKFNQGFIVLCNIKLKQHDRKIGHSFVEDILKIDEVVECYNISGDYDFFLKVFAKDMKHYQDFVFNKLGSVESIGSTHSTFVMAEIKNTNNISI</sequence>
<dbReference type="InterPro" id="IPR036388">
    <property type="entry name" value="WH-like_DNA-bd_sf"/>
</dbReference>
<dbReference type="PANTHER" id="PTHR30154">
    <property type="entry name" value="LEUCINE-RESPONSIVE REGULATORY PROTEIN"/>
    <property type="match status" value="1"/>
</dbReference>
<accession>A0ABW9JN60</accession>
<evidence type="ECO:0000256" key="3">
    <source>
        <dbReference type="ARBA" id="ARBA00023163"/>
    </source>
</evidence>
<keyword evidence="2" id="KW-0238">DNA-binding</keyword>
<dbReference type="Gene3D" id="1.10.10.10">
    <property type="entry name" value="Winged helix-like DNA-binding domain superfamily/Winged helix DNA-binding domain"/>
    <property type="match status" value="1"/>
</dbReference>
<dbReference type="PROSITE" id="PS50956">
    <property type="entry name" value="HTH_ASNC_2"/>
    <property type="match status" value="1"/>
</dbReference>
<dbReference type="SMART" id="SM00344">
    <property type="entry name" value="HTH_ASNC"/>
    <property type="match status" value="1"/>
</dbReference>
<dbReference type="SUPFAM" id="SSF54909">
    <property type="entry name" value="Dimeric alpha+beta barrel"/>
    <property type="match status" value="1"/>
</dbReference>
<evidence type="ECO:0000256" key="2">
    <source>
        <dbReference type="ARBA" id="ARBA00023125"/>
    </source>
</evidence>
<comment type="caution">
    <text evidence="5">The sequence shown here is derived from an EMBL/GenBank/DDBJ whole genome shotgun (WGS) entry which is preliminary data.</text>
</comment>
<keyword evidence="3" id="KW-0804">Transcription</keyword>
<reference evidence="5 6" key="1">
    <citation type="submission" date="2024-12" db="EMBL/GenBank/DDBJ databases">
        <authorList>
            <person name="Hu S."/>
        </authorList>
    </citation>
    <scope>NUCLEOTIDE SEQUENCE [LARGE SCALE GENOMIC DNA]</scope>
    <source>
        <strain evidence="5 6">P-25</strain>
    </source>
</reference>
<dbReference type="Proteomes" id="UP001517367">
    <property type="component" value="Unassembled WGS sequence"/>
</dbReference>
<evidence type="ECO:0000256" key="1">
    <source>
        <dbReference type="ARBA" id="ARBA00023015"/>
    </source>
</evidence>
<dbReference type="SUPFAM" id="SSF46785">
    <property type="entry name" value="Winged helix' DNA-binding domain"/>
    <property type="match status" value="1"/>
</dbReference>
<dbReference type="InterPro" id="IPR000485">
    <property type="entry name" value="AsnC-type_HTH_dom"/>
</dbReference>
<dbReference type="InterPro" id="IPR011008">
    <property type="entry name" value="Dimeric_a/b-barrel"/>
</dbReference>
<dbReference type="InterPro" id="IPR011991">
    <property type="entry name" value="ArsR-like_HTH"/>
</dbReference>
<dbReference type="Pfam" id="PF01037">
    <property type="entry name" value="AsnC_trans_reg"/>
    <property type="match status" value="1"/>
</dbReference>
<organism evidence="5 6">
    <name type="scientific">Pedobacter helvus</name>
    <dbReference type="NCBI Taxonomy" id="2563444"/>
    <lineage>
        <taxon>Bacteria</taxon>
        <taxon>Pseudomonadati</taxon>
        <taxon>Bacteroidota</taxon>
        <taxon>Sphingobacteriia</taxon>
        <taxon>Sphingobacteriales</taxon>
        <taxon>Sphingobacteriaceae</taxon>
        <taxon>Pedobacter</taxon>
    </lineage>
</organism>
<gene>
    <name evidence="5" type="ORF">E5L68_021035</name>
</gene>
<dbReference type="EMBL" id="SRMP02000052">
    <property type="protein sequence ID" value="MFN0293874.1"/>
    <property type="molecule type" value="Genomic_DNA"/>
</dbReference>
<protein>
    <submittedName>
        <fullName evidence="5">Lrp/AsnC family transcriptional regulator</fullName>
    </submittedName>
</protein>
<dbReference type="Pfam" id="PF13412">
    <property type="entry name" value="HTH_24"/>
    <property type="match status" value="1"/>
</dbReference>
<keyword evidence="6" id="KW-1185">Reference proteome</keyword>
<dbReference type="Gene3D" id="3.30.70.920">
    <property type="match status" value="1"/>
</dbReference>
<dbReference type="CDD" id="cd00090">
    <property type="entry name" value="HTH_ARSR"/>
    <property type="match status" value="1"/>
</dbReference>
<dbReference type="InterPro" id="IPR019887">
    <property type="entry name" value="Tscrpt_reg_AsnC/Lrp_C"/>
</dbReference>
<evidence type="ECO:0000313" key="5">
    <source>
        <dbReference type="EMBL" id="MFN0293874.1"/>
    </source>
</evidence>
<proteinExistence type="predicted"/>